<comment type="caution">
    <text evidence="2">The sequence shown here is derived from an EMBL/GenBank/DDBJ whole genome shotgun (WGS) entry which is preliminary data.</text>
</comment>
<reference evidence="2 3" key="1">
    <citation type="submission" date="2018-05" db="EMBL/GenBank/DDBJ databases">
        <title>Freshwater and sediment microbial communities from various areas in North America, analyzing microbe dynamics in response to fracking.</title>
        <authorList>
            <person name="Lamendella R."/>
        </authorList>
    </citation>
    <scope>NUCLEOTIDE SEQUENCE [LARGE SCALE GENOMIC DNA]</scope>
    <source>
        <strain evidence="2 3">15_TX</strain>
    </source>
</reference>
<dbReference type="Gene3D" id="1.10.10.2840">
    <property type="entry name" value="PucR C-terminal helix-turn-helix domain"/>
    <property type="match status" value="1"/>
</dbReference>
<dbReference type="Proteomes" id="UP000247150">
    <property type="component" value="Unassembled WGS sequence"/>
</dbReference>
<dbReference type="OrthoDB" id="9792148at2"/>
<evidence type="ECO:0000259" key="1">
    <source>
        <dbReference type="Pfam" id="PF13556"/>
    </source>
</evidence>
<dbReference type="PANTHER" id="PTHR33744:SF15">
    <property type="entry name" value="CARBOHYDRATE DIACID REGULATOR"/>
    <property type="match status" value="1"/>
</dbReference>
<evidence type="ECO:0000313" key="2">
    <source>
        <dbReference type="EMBL" id="PWW27849.1"/>
    </source>
</evidence>
<protein>
    <submittedName>
        <fullName evidence="2">PucR-like helix-turn-helix protein</fullName>
    </submittedName>
</protein>
<dbReference type="InterPro" id="IPR025736">
    <property type="entry name" value="PucR_C-HTH_dom"/>
</dbReference>
<dbReference type="AlphaFoldDB" id="A0A2V2ZTZ8"/>
<dbReference type="EMBL" id="QGTW01000007">
    <property type="protein sequence ID" value="PWW27849.1"/>
    <property type="molecule type" value="Genomic_DNA"/>
</dbReference>
<dbReference type="InterPro" id="IPR009057">
    <property type="entry name" value="Homeodomain-like_sf"/>
</dbReference>
<dbReference type="PANTHER" id="PTHR33744">
    <property type="entry name" value="CARBOHYDRATE DIACID REGULATOR"/>
    <property type="match status" value="1"/>
</dbReference>
<dbReference type="SUPFAM" id="SSF46689">
    <property type="entry name" value="Homeodomain-like"/>
    <property type="match status" value="1"/>
</dbReference>
<evidence type="ECO:0000313" key="3">
    <source>
        <dbReference type="Proteomes" id="UP000247150"/>
    </source>
</evidence>
<accession>A0A2V2ZTZ8</accession>
<dbReference type="InterPro" id="IPR051448">
    <property type="entry name" value="CdaR-like_regulators"/>
</dbReference>
<gene>
    <name evidence="2" type="ORF">DFO73_107160</name>
</gene>
<dbReference type="Pfam" id="PF13556">
    <property type="entry name" value="HTH_30"/>
    <property type="match status" value="1"/>
</dbReference>
<proteinExistence type="predicted"/>
<sequence>MLEKIHGKYPSSILMKAKPDFHHFPNTYWFYYHETGEWLGIPAKDVSGESLMILKTLFDFHDISHHHNPAAQSWFDFLFSNGSVPKFSREFPYRLIQFKTAQGDWVREDMEAAYKGFFEKDIIILWNEPAKGIIVEEFEDPLAEDNFYAISNALESDFFVKTDFYIGAPNKPGEDFPNHFKKEMLFFEQATSLLPSERVFSFEKAFPSLVAANMDIFLKRSLLSRLSFLKEDPELLNTIKIFLQHSSNVSLTAKKLYIHRNTLQYRLDKFTDKTGIQLKDFNSAVTVYLACLLYEQH</sequence>
<feature type="domain" description="PucR C-terminal helix-turn-helix" evidence="1">
    <location>
        <begin position="235"/>
        <end position="292"/>
    </location>
</feature>
<dbReference type="RefSeq" id="WP_110065481.1">
    <property type="nucleotide sequence ID" value="NZ_QGTW01000007.1"/>
</dbReference>
<dbReference type="InterPro" id="IPR042070">
    <property type="entry name" value="PucR_C-HTH_sf"/>
</dbReference>
<organism evidence="2 3">
    <name type="scientific">Cytobacillus oceanisediminis</name>
    <dbReference type="NCBI Taxonomy" id="665099"/>
    <lineage>
        <taxon>Bacteria</taxon>
        <taxon>Bacillati</taxon>
        <taxon>Bacillota</taxon>
        <taxon>Bacilli</taxon>
        <taxon>Bacillales</taxon>
        <taxon>Bacillaceae</taxon>
        <taxon>Cytobacillus</taxon>
    </lineage>
</organism>
<name>A0A2V2ZTZ8_9BACI</name>